<gene>
    <name evidence="1" type="ORF">ACFSC2_05180</name>
</gene>
<evidence type="ECO:0000313" key="2">
    <source>
        <dbReference type="Proteomes" id="UP001597138"/>
    </source>
</evidence>
<evidence type="ECO:0000313" key="1">
    <source>
        <dbReference type="EMBL" id="MFD1602129.1"/>
    </source>
</evidence>
<name>A0ABW4H9K3_9FLAO</name>
<dbReference type="EMBL" id="JBHUDZ010000005">
    <property type="protein sequence ID" value="MFD1602129.1"/>
    <property type="molecule type" value="Genomic_DNA"/>
</dbReference>
<dbReference type="Proteomes" id="UP001597138">
    <property type="component" value="Unassembled WGS sequence"/>
</dbReference>
<reference evidence="2" key="1">
    <citation type="journal article" date="2019" name="Int. J. Syst. Evol. Microbiol.">
        <title>The Global Catalogue of Microorganisms (GCM) 10K type strain sequencing project: providing services to taxonomists for standard genome sequencing and annotation.</title>
        <authorList>
            <consortium name="The Broad Institute Genomics Platform"/>
            <consortium name="The Broad Institute Genome Sequencing Center for Infectious Disease"/>
            <person name="Wu L."/>
            <person name="Ma J."/>
        </authorList>
    </citation>
    <scope>NUCLEOTIDE SEQUENCE [LARGE SCALE GENOMIC DNA]</scope>
    <source>
        <strain evidence="2">CCUG 70865</strain>
    </source>
</reference>
<proteinExistence type="predicted"/>
<protein>
    <submittedName>
        <fullName evidence="1">Uncharacterized protein</fullName>
    </submittedName>
</protein>
<comment type="caution">
    <text evidence="1">The sequence shown here is derived from an EMBL/GenBank/DDBJ whole genome shotgun (WGS) entry which is preliminary data.</text>
</comment>
<sequence>MIKRFFITLVVLLVLYGFYKPFAIQLKNSQEFNSFNLDANSVFKLKEYIKTEKKRNYKAYLVFNKEELDNLNTNIPKWNVLKCEDEKVITDLFNSELSYTGADAATIQSKIYVYSENKLIFESEISLDRNSIGLQNKEFGWVKPIADKDFINIFSRFKRYNLPVLIIW</sequence>
<dbReference type="RefSeq" id="WP_379816628.1">
    <property type="nucleotide sequence ID" value="NZ_JBHUDZ010000005.1"/>
</dbReference>
<keyword evidence="2" id="KW-1185">Reference proteome</keyword>
<accession>A0ABW4H9K3</accession>
<organism evidence="1 2">
    <name type="scientific">Flavobacterium artemisiae</name>
    <dbReference type="NCBI Taxonomy" id="2126556"/>
    <lineage>
        <taxon>Bacteria</taxon>
        <taxon>Pseudomonadati</taxon>
        <taxon>Bacteroidota</taxon>
        <taxon>Flavobacteriia</taxon>
        <taxon>Flavobacteriales</taxon>
        <taxon>Flavobacteriaceae</taxon>
        <taxon>Flavobacterium</taxon>
    </lineage>
</organism>